<evidence type="ECO:0000256" key="2">
    <source>
        <dbReference type="ARBA" id="ARBA00007613"/>
    </source>
</evidence>
<gene>
    <name evidence="8" type="ORF">FUA23_04745</name>
</gene>
<evidence type="ECO:0000313" key="9">
    <source>
        <dbReference type="Proteomes" id="UP000321907"/>
    </source>
</evidence>
<protein>
    <submittedName>
        <fullName evidence="8">TolC family protein</fullName>
    </submittedName>
</protein>
<dbReference type="GO" id="GO:0009279">
    <property type="term" value="C:cell outer membrane"/>
    <property type="evidence" value="ECO:0007669"/>
    <property type="project" value="UniProtKB-SubCell"/>
</dbReference>
<dbReference type="EMBL" id="VOXD01000005">
    <property type="protein sequence ID" value="TXF90751.1"/>
    <property type="molecule type" value="Genomic_DNA"/>
</dbReference>
<comment type="subcellular location">
    <subcellularLocation>
        <location evidence="1">Cell outer membrane</location>
    </subcellularLocation>
</comment>
<dbReference type="GO" id="GO:0015562">
    <property type="term" value="F:efflux transmembrane transporter activity"/>
    <property type="evidence" value="ECO:0007669"/>
    <property type="project" value="InterPro"/>
</dbReference>
<evidence type="ECO:0000256" key="6">
    <source>
        <dbReference type="ARBA" id="ARBA00023136"/>
    </source>
</evidence>
<organism evidence="8 9">
    <name type="scientific">Neolewinella aurantiaca</name>
    <dbReference type="NCBI Taxonomy" id="2602767"/>
    <lineage>
        <taxon>Bacteria</taxon>
        <taxon>Pseudomonadati</taxon>
        <taxon>Bacteroidota</taxon>
        <taxon>Saprospiria</taxon>
        <taxon>Saprospirales</taxon>
        <taxon>Lewinellaceae</taxon>
        <taxon>Neolewinella</taxon>
    </lineage>
</organism>
<dbReference type="Gene3D" id="1.20.1600.10">
    <property type="entry name" value="Outer membrane efflux proteins (OEP)"/>
    <property type="match status" value="1"/>
</dbReference>
<keyword evidence="9" id="KW-1185">Reference proteome</keyword>
<dbReference type="OrthoDB" id="9771205at2"/>
<dbReference type="AlphaFoldDB" id="A0A5C7FL74"/>
<evidence type="ECO:0000256" key="1">
    <source>
        <dbReference type="ARBA" id="ARBA00004442"/>
    </source>
</evidence>
<dbReference type="GO" id="GO:0015288">
    <property type="term" value="F:porin activity"/>
    <property type="evidence" value="ECO:0007669"/>
    <property type="project" value="TreeGrafter"/>
</dbReference>
<accession>A0A5C7FL74</accession>
<dbReference type="PANTHER" id="PTHR30026:SF20">
    <property type="entry name" value="OUTER MEMBRANE PROTEIN TOLC"/>
    <property type="match status" value="1"/>
</dbReference>
<evidence type="ECO:0000256" key="3">
    <source>
        <dbReference type="ARBA" id="ARBA00022448"/>
    </source>
</evidence>
<dbReference type="InterPro" id="IPR051906">
    <property type="entry name" value="TolC-like"/>
</dbReference>
<reference evidence="8 9" key="1">
    <citation type="submission" date="2019-08" db="EMBL/GenBank/DDBJ databases">
        <title>Lewinella sp. strain SSH13 Genome sequencing and assembly.</title>
        <authorList>
            <person name="Kim I."/>
        </authorList>
    </citation>
    <scope>NUCLEOTIDE SEQUENCE [LARGE SCALE GENOMIC DNA]</scope>
    <source>
        <strain evidence="8 9">SSH13</strain>
    </source>
</reference>
<keyword evidence="3" id="KW-0813">Transport</keyword>
<proteinExistence type="inferred from homology"/>
<dbReference type="PANTHER" id="PTHR30026">
    <property type="entry name" value="OUTER MEMBRANE PROTEIN TOLC"/>
    <property type="match status" value="1"/>
</dbReference>
<keyword evidence="4" id="KW-1134">Transmembrane beta strand</keyword>
<dbReference type="InterPro" id="IPR003423">
    <property type="entry name" value="OMP_efflux"/>
</dbReference>
<sequence length="443" mass="49258">MILKFRRLTIVSRLLLAACLGLLPTILGAQYLSLEEAVEIGLRENLGLMTADALALSAKANTGAGAAGMLPSITAAGGGTFSLDNATQTFLDGRENVITGGVDKRLNASIQADWTLYDGKAMFLRKDQLQDEFELAVLARNREALQLTADISRAYQELVLQARLISILEEDLNYLTDLLELTEAKLTIGSATRLDVLQAKTDLNELINSRNLALLQYDIVAGSLNRDLNRESTMPVTVDTSFLMPEGMLAYEQWTELALASNPDLQYSAKEVAIAEREIALAEAERKPTLDLSSGYNFSYLSSNSGFLTSNRSFSPFIGLSASLNIFDGNRVNRNIEVAKFSATVARLGYDQASLSTKNEMYLNYQQYEYYVEQARVEQENLMLAEENFALADELYRSGVINQFELRQVRIQRLAIERRLAQAEYEQTQAYIGLMELSGQPWL</sequence>
<keyword evidence="5" id="KW-0812">Transmembrane</keyword>
<dbReference type="Proteomes" id="UP000321907">
    <property type="component" value="Unassembled WGS sequence"/>
</dbReference>
<dbReference type="GO" id="GO:1990281">
    <property type="term" value="C:efflux pump complex"/>
    <property type="evidence" value="ECO:0007669"/>
    <property type="project" value="TreeGrafter"/>
</dbReference>
<keyword evidence="6" id="KW-0472">Membrane</keyword>
<keyword evidence="7" id="KW-0998">Cell outer membrane</keyword>
<name>A0A5C7FL74_9BACT</name>
<dbReference type="Pfam" id="PF02321">
    <property type="entry name" value="OEP"/>
    <property type="match status" value="2"/>
</dbReference>
<evidence type="ECO:0000256" key="4">
    <source>
        <dbReference type="ARBA" id="ARBA00022452"/>
    </source>
</evidence>
<comment type="similarity">
    <text evidence="2">Belongs to the outer membrane factor (OMF) (TC 1.B.17) family.</text>
</comment>
<comment type="caution">
    <text evidence="8">The sequence shown here is derived from an EMBL/GenBank/DDBJ whole genome shotgun (WGS) entry which is preliminary data.</text>
</comment>
<dbReference type="SUPFAM" id="SSF56954">
    <property type="entry name" value="Outer membrane efflux proteins (OEP)"/>
    <property type="match status" value="1"/>
</dbReference>
<evidence type="ECO:0000313" key="8">
    <source>
        <dbReference type="EMBL" id="TXF90751.1"/>
    </source>
</evidence>
<evidence type="ECO:0000256" key="5">
    <source>
        <dbReference type="ARBA" id="ARBA00022692"/>
    </source>
</evidence>
<evidence type="ECO:0000256" key="7">
    <source>
        <dbReference type="ARBA" id="ARBA00023237"/>
    </source>
</evidence>